<accession>A0AAT9HWG8</accession>
<protein>
    <recommendedName>
        <fullName evidence="3">DUF3761 domain-containing protein</fullName>
    </recommendedName>
</protein>
<dbReference type="AlphaFoldDB" id="A0AAT9HWG8"/>
<reference evidence="2" key="1">
    <citation type="submission" date="2024-06" db="EMBL/GenBank/DDBJ databases">
        <authorList>
            <consortium name="consrtm"/>
            <person name="Uemura M."/>
            <person name="Terahara T."/>
        </authorList>
    </citation>
    <scope>NUCLEOTIDE SEQUENCE</scope>
    <source>
        <strain evidence="2">KM77-8</strain>
    </source>
</reference>
<name>A0AAT9HWG8_9ACTN</name>
<keyword evidence="1" id="KW-0732">Signal</keyword>
<reference evidence="2" key="2">
    <citation type="submission" date="2024-07" db="EMBL/GenBank/DDBJ databases">
        <title>Streptomyces haneummycinica sp. nov., a new antibiotic-producing actinobacterium isolated from marine sediment.</title>
        <authorList>
            <person name="Uemura M."/>
            <person name="Hamada M."/>
            <person name="Hirano S."/>
            <person name="Kobayashi K."/>
            <person name="Ohshiro T."/>
            <person name="Kobayashi T."/>
            <person name="Terahara T."/>
        </authorList>
    </citation>
    <scope>NUCLEOTIDE SEQUENCE</scope>
    <source>
        <strain evidence="2">KM77-8</strain>
    </source>
</reference>
<dbReference type="EMBL" id="AP035768">
    <property type="protein sequence ID" value="BFO21630.1"/>
    <property type="molecule type" value="Genomic_DNA"/>
</dbReference>
<evidence type="ECO:0000313" key="2">
    <source>
        <dbReference type="EMBL" id="BFO21630.1"/>
    </source>
</evidence>
<evidence type="ECO:0008006" key="3">
    <source>
        <dbReference type="Google" id="ProtNLM"/>
    </source>
</evidence>
<proteinExistence type="predicted"/>
<feature type="chain" id="PRO_5043725701" description="DUF3761 domain-containing protein" evidence="1">
    <location>
        <begin position="30"/>
        <end position="89"/>
    </location>
</feature>
<organism evidence="2">
    <name type="scientific">Streptomyces haneummycinicus</name>
    <dbReference type="NCBI Taxonomy" id="3074435"/>
    <lineage>
        <taxon>Bacteria</taxon>
        <taxon>Bacillati</taxon>
        <taxon>Actinomycetota</taxon>
        <taxon>Actinomycetes</taxon>
        <taxon>Kitasatosporales</taxon>
        <taxon>Streptomycetaceae</taxon>
        <taxon>Streptomyces</taxon>
    </lineage>
</organism>
<evidence type="ECO:0000256" key="1">
    <source>
        <dbReference type="SAM" id="SignalP"/>
    </source>
</evidence>
<feature type="signal peptide" evidence="1">
    <location>
        <begin position="1"/>
        <end position="29"/>
    </location>
</feature>
<gene>
    <name evidence="2" type="ORF">SHKM778_80180</name>
</gene>
<sequence length="89" mass="9216">MFQLNRIAAAGLLGSLAVIGLGAAQAVGADNPGNCTKDEQGHVRCVQESEYRITEESGKVRVGNQATQTCSGKGQLTCTNSYDARGGKS</sequence>